<evidence type="ECO:0000313" key="1">
    <source>
        <dbReference type="EMBL" id="TQM39651.1"/>
    </source>
</evidence>
<dbReference type="Proteomes" id="UP000320773">
    <property type="component" value="Unassembled WGS sequence"/>
</dbReference>
<dbReference type="AlphaFoldDB" id="A0A543G0R0"/>
<name>A0A543G0R0_9FLAO</name>
<accession>A0A543G0R0</accession>
<dbReference type="EMBL" id="VFPJ01000001">
    <property type="protein sequence ID" value="TQM39651.1"/>
    <property type="molecule type" value="Genomic_DNA"/>
</dbReference>
<protein>
    <submittedName>
        <fullName evidence="1">GLPGLI family protein</fullName>
    </submittedName>
</protein>
<gene>
    <name evidence="1" type="ORF">BC670_0469</name>
</gene>
<dbReference type="NCBIfam" id="TIGR01200">
    <property type="entry name" value="GLPGLI"/>
    <property type="match status" value="1"/>
</dbReference>
<dbReference type="InterPro" id="IPR005901">
    <property type="entry name" value="GLPGLI"/>
</dbReference>
<comment type="caution">
    <text evidence="1">The sequence shown here is derived from an EMBL/GenBank/DDBJ whole genome shotgun (WGS) entry which is preliminary data.</text>
</comment>
<proteinExistence type="predicted"/>
<evidence type="ECO:0000313" key="2">
    <source>
        <dbReference type="Proteomes" id="UP000320773"/>
    </source>
</evidence>
<dbReference type="RefSeq" id="WP_165766371.1">
    <property type="nucleotide sequence ID" value="NZ_VFPJ01000001.1"/>
</dbReference>
<organism evidence="1 2">
    <name type="scientific">Flavobacterium branchiophilum</name>
    <dbReference type="NCBI Taxonomy" id="55197"/>
    <lineage>
        <taxon>Bacteria</taxon>
        <taxon>Pseudomonadati</taxon>
        <taxon>Bacteroidota</taxon>
        <taxon>Flavobacteriia</taxon>
        <taxon>Flavobacteriales</taxon>
        <taxon>Flavobacteriaceae</taxon>
        <taxon>Flavobacterium</taxon>
    </lineage>
</organism>
<reference evidence="1 2" key="1">
    <citation type="submission" date="2019-06" db="EMBL/GenBank/DDBJ databases">
        <title>Genomic Encyclopedia of Archaeal and Bacterial Type Strains, Phase II (KMG-II): from individual species to whole genera.</title>
        <authorList>
            <person name="Goeker M."/>
        </authorList>
    </citation>
    <scope>NUCLEOTIDE SEQUENCE [LARGE SCALE GENOMIC DNA]</scope>
    <source>
        <strain evidence="1 2">DSM 24789</strain>
    </source>
</reference>
<dbReference type="Pfam" id="PF22252">
    <property type="entry name" value="PNGase_F-II_N"/>
    <property type="match status" value="1"/>
</dbReference>
<sequence length="267" mass="31810">MKKIIIVLVHFFFLIINAQEMYKIDYTFIDSNQNTKCTLFTNNNEAIFKLYDERASGIHDAPNGEVYYVTNDHLSKFYYSNSVLTYCRHLFSTYEILYFDEYKSKLKWEIYTANKRKIGLYECVEAKTRLNGRNYSIWFTFDVPLKFGPLKFHNLPGMIIEIQEESGLFKVSFDKISRIAKPKEFEELKNYFFKTKKNVYNYKDYEKKVTETVVAIKINSISEVKKTNLEYGRQVMTVDENIQAKEDVNMFIDVPVLLLSELKKYRY</sequence>